<proteinExistence type="predicted"/>
<keyword evidence="4" id="KW-1185">Reference proteome</keyword>
<keyword evidence="2" id="KW-1133">Transmembrane helix</keyword>
<dbReference type="OrthoDB" id="2989901at2"/>
<organism evidence="3 4">
    <name type="scientific">Ktedonosporobacter rubrisoli</name>
    <dbReference type="NCBI Taxonomy" id="2509675"/>
    <lineage>
        <taxon>Bacteria</taxon>
        <taxon>Bacillati</taxon>
        <taxon>Chloroflexota</taxon>
        <taxon>Ktedonobacteria</taxon>
        <taxon>Ktedonobacterales</taxon>
        <taxon>Ktedonosporobacteraceae</taxon>
        <taxon>Ktedonosporobacter</taxon>
    </lineage>
</organism>
<keyword evidence="2" id="KW-0472">Membrane</keyword>
<feature type="transmembrane region" description="Helical" evidence="2">
    <location>
        <begin position="124"/>
        <end position="148"/>
    </location>
</feature>
<dbReference type="RefSeq" id="WP_129887166.1">
    <property type="nucleotide sequence ID" value="NZ_CP035758.1"/>
</dbReference>
<dbReference type="KEGG" id="kbs:EPA93_10470"/>
<evidence type="ECO:0000313" key="3">
    <source>
        <dbReference type="EMBL" id="QBD76409.1"/>
    </source>
</evidence>
<protein>
    <submittedName>
        <fullName evidence="3">YggT family protein</fullName>
    </submittedName>
</protein>
<reference evidence="3 4" key="1">
    <citation type="submission" date="2019-01" db="EMBL/GenBank/DDBJ databases">
        <title>Ktedonosporobacter rubrisoli SCAWS-G2.</title>
        <authorList>
            <person name="Huang Y."/>
            <person name="Yan B."/>
        </authorList>
    </citation>
    <scope>NUCLEOTIDE SEQUENCE [LARGE SCALE GENOMIC DNA]</scope>
    <source>
        <strain evidence="3 4">SCAWS-G2</strain>
    </source>
</reference>
<dbReference type="EMBL" id="CP035758">
    <property type="protein sequence ID" value="QBD76409.1"/>
    <property type="molecule type" value="Genomic_DNA"/>
</dbReference>
<feature type="transmembrane region" description="Helical" evidence="2">
    <location>
        <begin position="59"/>
        <end position="81"/>
    </location>
</feature>
<gene>
    <name evidence="3" type="ORF">EPA93_10470</name>
</gene>
<sequence length="167" mass="19166">MNNQPYVPDDPRYRQGQPPAYNAPPGYDNPNYPPAGSNQIERREEVYDDPQLRLATIRYWTSAIIYFLLTVLEIILILRFVFRLLGANQSNEFIHALYDVSYVFTAPFNGIFGEPAVQAHVFELSTLIAMLIYALIGWGLVSLARVLLGPSLTNRRSTFIERDRRIE</sequence>
<keyword evidence="2" id="KW-0812">Transmembrane</keyword>
<dbReference type="Proteomes" id="UP000290365">
    <property type="component" value="Chromosome"/>
</dbReference>
<evidence type="ECO:0000256" key="2">
    <source>
        <dbReference type="SAM" id="Phobius"/>
    </source>
</evidence>
<feature type="region of interest" description="Disordered" evidence="1">
    <location>
        <begin position="1"/>
        <end position="38"/>
    </location>
</feature>
<feature type="transmembrane region" description="Helical" evidence="2">
    <location>
        <begin position="93"/>
        <end position="112"/>
    </location>
</feature>
<name>A0A4P6JMD0_KTERU</name>
<evidence type="ECO:0000256" key="1">
    <source>
        <dbReference type="SAM" id="MobiDB-lite"/>
    </source>
</evidence>
<accession>A0A4P6JMD0</accession>
<evidence type="ECO:0000313" key="4">
    <source>
        <dbReference type="Proteomes" id="UP000290365"/>
    </source>
</evidence>
<dbReference type="AlphaFoldDB" id="A0A4P6JMD0"/>